<feature type="domain" description="UDP-glucose/GDP-mannose dehydrogenase C-terminal" evidence="1">
    <location>
        <begin position="2"/>
        <end position="45"/>
    </location>
</feature>
<protein>
    <recommendedName>
        <fullName evidence="1">UDP-glucose/GDP-mannose dehydrogenase C-terminal domain-containing protein</fullName>
    </recommendedName>
</protein>
<dbReference type="EMBL" id="JAAIWM010000005">
    <property type="protein sequence ID" value="NEY73076.1"/>
    <property type="molecule type" value="Genomic_DNA"/>
</dbReference>
<evidence type="ECO:0000259" key="1">
    <source>
        <dbReference type="Pfam" id="PF03720"/>
    </source>
</evidence>
<keyword evidence="3" id="KW-1185">Reference proteome</keyword>
<dbReference type="Proteomes" id="UP000481043">
    <property type="component" value="Unassembled WGS sequence"/>
</dbReference>
<comment type="caution">
    <text evidence="2">The sequence shown here is derived from an EMBL/GenBank/DDBJ whole genome shotgun (WGS) entry which is preliminary data.</text>
</comment>
<dbReference type="GO" id="GO:0051287">
    <property type="term" value="F:NAD binding"/>
    <property type="evidence" value="ECO:0007669"/>
    <property type="project" value="InterPro"/>
</dbReference>
<sequence>MLTEALYQADIAFIVTEWDEIKNLSIKVYEELMKRPILFDGRNCYPLHLVEQHLDVLQLRTLHLMLFIVDYKNY</sequence>
<dbReference type="Gene3D" id="3.40.50.720">
    <property type="entry name" value="NAD(P)-binding Rossmann-like Domain"/>
    <property type="match status" value="1"/>
</dbReference>
<reference evidence="2 3" key="1">
    <citation type="submission" date="2020-02" db="EMBL/GenBank/DDBJ databases">
        <title>Bacillus aquiflavi sp. nov., isolated from yellow water of strong flavor Chinese baijiu in Yibin region of China.</title>
        <authorList>
            <person name="Xie J."/>
        </authorList>
    </citation>
    <scope>NUCLEOTIDE SEQUENCE [LARGE SCALE GENOMIC DNA]</scope>
    <source>
        <strain evidence="2 3">SA4</strain>
    </source>
</reference>
<dbReference type="AlphaFoldDB" id="A0A6M0Q9M3"/>
<dbReference type="InterPro" id="IPR014027">
    <property type="entry name" value="UDP-Glc/GDP-Man_DH_C"/>
</dbReference>
<accession>A0A6M0Q9M3</accession>
<evidence type="ECO:0000313" key="3">
    <source>
        <dbReference type="Proteomes" id="UP000481043"/>
    </source>
</evidence>
<dbReference type="InterPro" id="IPR036220">
    <property type="entry name" value="UDP-Glc/GDP-Man_DH_C_sf"/>
</dbReference>
<gene>
    <name evidence="2" type="ORF">G4D63_15170</name>
</gene>
<proteinExistence type="predicted"/>
<organism evidence="2 3">
    <name type="scientific">Bacillus mesophilus</name>
    <dbReference type="NCBI Taxonomy" id="1808955"/>
    <lineage>
        <taxon>Bacteria</taxon>
        <taxon>Bacillati</taxon>
        <taxon>Bacillota</taxon>
        <taxon>Bacilli</taxon>
        <taxon>Bacillales</taxon>
        <taxon>Bacillaceae</taxon>
        <taxon>Bacillus</taxon>
    </lineage>
</organism>
<name>A0A6M0Q9M3_9BACI</name>
<dbReference type="Pfam" id="PF03720">
    <property type="entry name" value="UDPG_MGDP_dh_C"/>
    <property type="match status" value="1"/>
</dbReference>
<dbReference type="GO" id="GO:0016616">
    <property type="term" value="F:oxidoreductase activity, acting on the CH-OH group of donors, NAD or NADP as acceptor"/>
    <property type="evidence" value="ECO:0007669"/>
    <property type="project" value="InterPro"/>
</dbReference>
<evidence type="ECO:0000313" key="2">
    <source>
        <dbReference type="EMBL" id="NEY73076.1"/>
    </source>
</evidence>
<dbReference type="SUPFAM" id="SSF52413">
    <property type="entry name" value="UDP-glucose/GDP-mannose dehydrogenase C-terminal domain"/>
    <property type="match status" value="1"/>
</dbReference>